<dbReference type="AlphaFoldDB" id="A0A1X4XZT7"/>
<evidence type="ECO:0000256" key="1">
    <source>
        <dbReference type="ARBA" id="ARBA00023239"/>
    </source>
</evidence>
<dbReference type="GO" id="GO:0005829">
    <property type="term" value="C:cytosol"/>
    <property type="evidence" value="ECO:0007669"/>
    <property type="project" value="TreeGrafter"/>
</dbReference>
<dbReference type="PANTHER" id="PTHR11941">
    <property type="entry name" value="ENOYL-COA HYDRATASE-RELATED"/>
    <property type="match status" value="1"/>
</dbReference>
<dbReference type="EMBL" id="MDSU01000001">
    <property type="protein sequence ID" value="OSS43040.1"/>
    <property type="molecule type" value="Genomic_DNA"/>
</dbReference>
<organism evidence="2 3">
    <name type="scientific">Desulfurella amilsii</name>
    <dbReference type="NCBI Taxonomy" id="1562698"/>
    <lineage>
        <taxon>Bacteria</taxon>
        <taxon>Pseudomonadati</taxon>
        <taxon>Campylobacterota</taxon>
        <taxon>Desulfurellia</taxon>
        <taxon>Desulfurellales</taxon>
        <taxon>Desulfurellaceae</taxon>
        <taxon>Desulfurella</taxon>
    </lineage>
</organism>
<dbReference type="RefSeq" id="WP_086032965.1">
    <property type="nucleotide sequence ID" value="NZ_MDSU01000001.1"/>
</dbReference>
<dbReference type="GO" id="GO:0006635">
    <property type="term" value="P:fatty acid beta-oxidation"/>
    <property type="evidence" value="ECO:0007669"/>
    <property type="project" value="TreeGrafter"/>
</dbReference>
<dbReference type="InterPro" id="IPR001753">
    <property type="entry name" value="Enoyl-CoA_hydra/iso"/>
</dbReference>
<protein>
    <submittedName>
        <fullName evidence="2">Enoyl-CoA hydratase</fullName>
        <ecNumber evidence="2">4.2.1.17</ecNumber>
    </submittedName>
</protein>
<dbReference type="Pfam" id="PF00378">
    <property type="entry name" value="ECH_1"/>
    <property type="match status" value="1"/>
</dbReference>
<gene>
    <name evidence="2" type="ORF">DESAMIL20_148</name>
</gene>
<keyword evidence="1 2" id="KW-0456">Lyase</keyword>
<dbReference type="Gene3D" id="3.90.226.10">
    <property type="entry name" value="2-enoyl-CoA Hydratase, Chain A, domain 1"/>
    <property type="match status" value="1"/>
</dbReference>
<dbReference type="EC" id="4.2.1.17" evidence="2"/>
<dbReference type="PANTHER" id="PTHR11941:SF27">
    <property type="entry name" value="ETHYLMALONYL-COA DECARBOXYLASE"/>
    <property type="match status" value="1"/>
</dbReference>
<evidence type="ECO:0000313" key="3">
    <source>
        <dbReference type="Proteomes" id="UP000194141"/>
    </source>
</evidence>
<keyword evidence="3" id="KW-1185">Reference proteome</keyword>
<proteinExistence type="predicted"/>
<dbReference type="Proteomes" id="UP000194141">
    <property type="component" value="Unassembled WGS sequence"/>
</dbReference>
<dbReference type="CDD" id="cd06558">
    <property type="entry name" value="crotonase-like"/>
    <property type="match status" value="1"/>
</dbReference>
<dbReference type="OrthoDB" id="5365311at2"/>
<dbReference type="SUPFAM" id="SSF52096">
    <property type="entry name" value="ClpP/crotonase"/>
    <property type="match status" value="1"/>
</dbReference>
<dbReference type="GO" id="GO:0004300">
    <property type="term" value="F:enoyl-CoA hydratase activity"/>
    <property type="evidence" value="ECO:0007669"/>
    <property type="project" value="UniProtKB-EC"/>
</dbReference>
<dbReference type="STRING" id="1562698.DESAMIL20_148"/>
<sequence>MSYTVFENIENIGILTLSRYQKRNAINLEFMNELYQIILNIKNMDIKALLVKSTGNVFCSGGDIDYFATLDSKEKAISMSYAMHCLLNEIENLEVPTIACINGSAVGGGAEFIMAFDIRFLESDSFIQFKEIQMGVTTGWGGTYRLVNIVGKSKALELLLSAKPIYAQEALKIGLINNYFDKEVIFEETFKFCKTFAQEDLNLIKPIKTLVKHSVEKTNNEAMAQERDVFSQTWMLGKRQSIMEKFVKRKK</sequence>
<name>A0A1X4XZT7_9BACT</name>
<accession>A0A1X4XZT7</accession>
<reference evidence="2 3" key="1">
    <citation type="journal article" date="2017" name="Front. Microbiol.">
        <title>Genome Sequence of Desulfurella amilsii Strain TR1 and Comparative Genomics of Desulfurellaceae Family.</title>
        <authorList>
            <person name="Florentino A.P."/>
            <person name="Stams A.J."/>
            <person name="Sanchez-Andrea I."/>
        </authorList>
    </citation>
    <scope>NUCLEOTIDE SEQUENCE [LARGE SCALE GENOMIC DNA]</scope>
    <source>
        <strain evidence="2 3">TR1</strain>
    </source>
</reference>
<evidence type="ECO:0000313" key="2">
    <source>
        <dbReference type="EMBL" id="OSS43040.1"/>
    </source>
</evidence>
<comment type="caution">
    <text evidence="2">The sequence shown here is derived from an EMBL/GenBank/DDBJ whole genome shotgun (WGS) entry which is preliminary data.</text>
</comment>
<dbReference type="InterPro" id="IPR029045">
    <property type="entry name" value="ClpP/crotonase-like_dom_sf"/>
</dbReference>